<evidence type="ECO:0000256" key="1">
    <source>
        <dbReference type="SAM" id="Phobius"/>
    </source>
</evidence>
<sequence>MIIIVLAVNLFFGNIICSEFKNKTGFEILPLINRYKLLVGKYLANSTLVIGNVIVHYLTMALYGYYFYGSPILSTLLYSFGFAVLYL</sequence>
<keyword evidence="1" id="KW-0472">Membrane</keyword>
<dbReference type="AlphaFoldDB" id="A0A0F9SWV7"/>
<dbReference type="EMBL" id="LAZR01001650">
    <property type="protein sequence ID" value="KKN41381.1"/>
    <property type="molecule type" value="Genomic_DNA"/>
</dbReference>
<protein>
    <recommendedName>
        <fullName evidence="3">ABC-2 type transporter domain-containing protein</fullName>
    </recommendedName>
</protein>
<feature type="transmembrane region" description="Helical" evidence="1">
    <location>
        <begin position="65"/>
        <end position="86"/>
    </location>
</feature>
<comment type="caution">
    <text evidence="2">The sequence shown here is derived from an EMBL/GenBank/DDBJ whole genome shotgun (WGS) entry which is preliminary data.</text>
</comment>
<organism evidence="2">
    <name type="scientific">marine sediment metagenome</name>
    <dbReference type="NCBI Taxonomy" id="412755"/>
    <lineage>
        <taxon>unclassified sequences</taxon>
        <taxon>metagenomes</taxon>
        <taxon>ecological metagenomes</taxon>
    </lineage>
</organism>
<gene>
    <name evidence="2" type="ORF">LCGC14_0723770</name>
</gene>
<accession>A0A0F9SWV7</accession>
<name>A0A0F9SWV7_9ZZZZ</name>
<evidence type="ECO:0008006" key="3">
    <source>
        <dbReference type="Google" id="ProtNLM"/>
    </source>
</evidence>
<keyword evidence="1" id="KW-0812">Transmembrane</keyword>
<reference evidence="2" key="1">
    <citation type="journal article" date="2015" name="Nature">
        <title>Complex archaea that bridge the gap between prokaryotes and eukaryotes.</title>
        <authorList>
            <person name="Spang A."/>
            <person name="Saw J.H."/>
            <person name="Jorgensen S.L."/>
            <person name="Zaremba-Niedzwiedzka K."/>
            <person name="Martijn J."/>
            <person name="Lind A.E."/>
            <person name="van Eijk R."/>
            <person name="Schleper C."/>
            <person name="Guy L."/>
            <person name="Ettema T.J."/>
        </authorList>
    </citation>
    <scope>NUCLEOTIDE SEQUENCE</scope>
</reference>
<evidence type="ECO:0000313" key="2">
    <source>
        <dbReference type="EMBL" id="KKN41381.1"/>
    </source>
</evidence>
<proteinExistence type="predicted"/>
<feature type="transmembrane region" description="Helical" evidence="1">
    <location>
        <begin position="42"/>
        <end position="59"/>
    </location>
</feature>
<keyword evidence="1" id="KW-1133">Transmembrane helix</keyword>